<dbReference type="AlphaFoldDB" id="E7G5P4"/>
<dbReference type="PANTHER" id="PTHR33164:SF99">
    <property type="entry name" value="MARR FAMILY REGULATORY PROTEIN"/>
    <property type="match status" value="1"/>
</dbReference>
<evidence type="ECO:0000313" key="2">
    <source>
        <dbReference type="EMBL" id="EFW06545.1"/>
    </source>
</evidence>
<accession>E7G5P4</accession>
<dbReference type="OrthoDB" id="9799747at2"/>
<evidence type="ECO:0000259" key="1">
    <source>
        <dbReference type="PROSITE" id="PS50995"/>
    </source>
</evidence>
<dbReference type="InterPro" id="IPR039422">
    <property type="entry name" value="MarR/SlyA-like"/>
</dbReference>
<dbReference type="HOGENOM" id="CLU_083287_27_4_9"/>
<gene>
    <name evidence="2" type="ORF">HMPREF9488_00082</name>
</gene>
<dbReference type="GeneID" id="78229490"/>
<dbReference type="SMART" id="SM00347">
    <property type="entry name" value="HTH_MARR"/>
    <property type="match status" value="1"/>
</dbReference>
<dbReference type="InterPro" id="IPR036388">
    <property type="entry name" value="WH-like_DNA-bd_sf"/>
</dbReference>
<dbReference type="Pfam" id="PF01047">
    <property type="entry name" value="MarR"/>
    <property type="match status" value="1"/>
</dbReference>
<reference evidence="2 3" key="1">
    <citation type="submission" date="2010-12" db="EMBL/GenBank/DDBJ databases">
        <title>The Genome Sequence of Coprobacillus sp. strain 29_1.</title>
        <authorList>
            <consortium name="The Broad Institute Genome Sequencing Platform"/>
            <person name="Earl A."/>
            <person name="Ward D."/>
            <person name="Feldgarden M."/>
            <person name="Gevers D."/>
            <person name="Daigneault M."/>
            <person name="Sibley C.D."/>
            <person name="White A."/>
            <person name="Strauss J."/>
            <person name="Allen-Vercoe E."/>
            <person name="Young S.K."/>
            <person name="Zeng Q."/>
            <person name="Gargeya S."/>
            <person name="Fitzgerald M."/>
            <person name="Haas B."/>
            <person name="Abouelleil A."/>
            <person name="Alvarado L."/>
            <person name="Arachchi H.M."/>
            <person name="Berlin A."/>
            <person name="Brown A."/>
            <person name="Chapman S.B."/>
            <person name="Chen Z."/>
            <person name="Dunbar C."/>
            <person name="Freedman E."/>
            <person name="Gearin G."/>
            <person name="Gellesch M."/>
            <person name="Goldberg J."/>
            <person name="Griggs A."/>
            <person name="Gujja S."/>
            <person name="Heilman E."/>
            <person name="Heiman D."/>
            <person name="Howarth C."/>
            <person name="Larson L."/>
            <person name="Lui A."/>
            <person name="MacDonald P.J.P."/>
            <person name="Mehta T."/>
            <person name="Montmayeur A."/>
            <person name="Murphy C."/>
            <person name="Neiman D."/>
            <person name="Pearson M."/>
            <person name="Priest M."/>
            <person name="Roberts A."/>
            <person name="Saif S."/>
            <person name="Shea T."/>
            <person name="Shenoy N."/>
            <person name="Sisk P."/>
            <person name="Stolte C."/>
            <person name="Sykes S."/>
            <person name="White J."/>
            <person name="Yandava C."/>
            <person name="Nusbaum C."/>
            <person name="Birren B."/>
        </authorList>
    </citation>
    <scope>NUCLEOTIDE SEQUENCE [LARGE SCALE GENOMIC DNA]</scope>
    <source>
        <strain evidence="2 3">29_1</strain>
    </source>
</reference>
<proteinExistence type="predicted"/>
<dbReference type="EMBL" id="ADKX01000001">
    <property type="protein sequence ID" value="EFW06545.1"/>
    <property type="molecule type" value="Genomic_DNA"/>
</dbReference>
<dbReference type="Gene3D" id="1.10.10.10">
    <property type="entry name" value="Winged helix-like DNA-binding domain superfamily/Winged helix DNA-binding domain"/>
    <property type="match status" value="1"/>
</dbReference>
<sequence length="144" mass="17410">MNNTLHKNIIHILPHWHYKVERSIKQNQKHKNMSYETYFCLLILEKDGLMKMSEIAKRLRLSKQHATQMIDKLYQYELIERQDDPNDRRSILICINKNGQQFLKENPLDTTPLQEQIQQHLTPQEQEEFNQSIATLLRLLKKWD</sequence>
<dbReference type="GO" id="GO:0003700">
    <property type="term" value="F:DNA-binding transcription factor activity"/>
    <property type="evidence" value="ECO:0007669"/>
    <property type="project" value="InterPro"/>
</dbReference>
<protein>
    <recommendedName>
        <fullName evidence="1">HTH marR-type domain-containing protein</fullName>
    </recommendedName>
</protein>
<organism evidence="2 3">
    <name type="scientific">Coprobacillus cateniformis</name>
    <dbReference type="NCBI Taxonomy" id="100884"/>
    <lineage>
        <taxon>Bacteria</taxon>
        <taxon>Bacillati</taxon>
        <taxon>Bacillota</taxon>
        <taxon>Erysipelotrichia</taxon>
        <taxon>Erysipelotrichales</taxon>
        <taxon>Coprobacillaceae</taxon>
        <taxon>Coprobacillus</taxon>
    </lineage>
</organism>
<dbReference type="RefSeq" id="WP_008787210.1">
    <property type="nucleotide sequence ID" value="NZ_AKCB01000001.1"/>
</dbReference>
<evidence type="ECO:0000313" key="3">
    <source>
        <dbReference type="Proteomes" id="UP000003157"/>
    </source>
</evidence>
<dbReference type="SUPFAM" id="SSF46785">
    <property type="entry name" value="Winged helix' DNA-binding domain"/>
    <property type="match status" value="1"/>
</dbReference>
<feature type="domain" description="HTH marR-type" evidence="1">
    <location>
        <begin position="6"/>
        <end position="138"/>
    </location>
</feature>
<dbReference type="GO" id="GO:0006950">
    <property type="term" value="P:response to stress"/>
    <property type="evidence" value="ECO:0007669"/>
    <property type="project" value="TreeGrafter"/>
</dbReference>
<dbReference type="eggNOG" id="COG1846">
    <property type="taxonomic scope" value="Bacteria"/>
</dbReference>
<dbReference type="Proteomes" id="UP000003157">
    <property type="component" value="Unassembled WGS sequence"/>
</dbReference>
<dbReference type="InterPro" id="IPR000835">
    <property type="entry name" value="HTH_MarR-typ"/>
</dbReference>
<dbReference type="PANTHER" id="PTHR33164">
    <property type="entry name" value="TRANSCRIPTIONAL REGULATOR, MARR FAMILY"/>
    <property type="match status" value="1"/>
</dbReference>
<dbReference type="PROSITE" id="PS50995">
    <property type="entry name" value="HTH_MARR_2"/>
    <property type="match status" value="1"/>
</dbReference>
<comment type="caution">
    <text evidence="2">The sequence shown here is derived from an EMBL/GenBank/DDBJ whole genome shotgun (WGS) entry which is preliminary data.</text>
</comment>
<keyword evidence="3" id="KW-1185">Reference proteome</keyword>
<dbReference type="STRING" id="100884.GCA_000269565_01617"/>
<dbReference type="PRINTS" id="PR00598">
    <property type="entry name" value="HTHMARR"/>
</dbReference>
<dbReference type="InterPro" id="IPR036390">
    <property type="entry name" value="WH_DNA-bd_sf"/>
</dbReference>
<name>E7G5P4_9FIRM</name>